<keyword evidence="2" id="KW-0378">Hydrolase</keyword>
<dbReference type="AlphaFoldDB" id="A0A850LL63"/>
<name>A0A850LL63_9RHOB</name>
<comment type="caution">
    <text evidence="2">The sequence shown here is derived from an EMBL/GenBank/DDBJ whole genome shotgun (WGS) entry which is preliminary data.</text>
</comment>
<sequence length="245" mass="26222">MIGIDQILRLPLLPVLAAQGLAVRRKAQLLPEPAGPRTGRAGSGPQLRLLIAGDSSAAGVGAATQDEALSGRLVARLAEEFTLDWRLEATTGHTTRDTLDRLTRLGGPFDIAITALGVNDTTRATSARGFARRQAALLDHLTGPLGARMVIVTAVPDMALFPALPQPLAWVLGAQARRLDHALQRVVQRYPSALHHHPIIPPDPAMAARDGYHPSPLAYDRWAEGLAALIRAQAVRRICRSIGTE</sequence>
<organism evidence="2 3">
    <name type="scientific">Ruegeria pomeroyi</name>
    <dbReference type="NCBI Taxonomy" id="89184"/>
    <lineage>
        <taxon>Bacteria</taxon>
        <taxon>Pseudomonadati</taxon>
        <taxon>Pseudomonadota</taxon>
        <taxon>Alphaproteobacteria</taxon>
        <taxon>Rhodobacterales</taxon>
        <taxon>Roseobacteraceae</taxon>
        <taxon>Ruegeria</taxon>
    </lineage>
</organism>
<dbReference type="Pfam" id="PF13472">
    <property type="entry name" value="Lipase_GDSL_2"/>
    <property type="match status" value="1"/>
</dbReference>
<dbReference type="Gene3D" id="3.40.50.1110">
    <property type="entry name" value="SGNH hydrolase"/>
    <property type="match status" value="1"/>
</dbReference>
<dbReference type="Proteomes" id="UP000565723">
    <property type="component" value="Unassembled WGS sequence"/>
</dbReference>
<dbReference type="GO" id="GO:0016788">
    <property type="term" value="F:hydrolase activity, acting on ester bonds"/>
    <property type="evidence" value="ECO:0007669"/>
    <property type="project" value="UniProtKB-ARBA"/>
</dbReference>
<dbReference type="CDD" id="cd01836">
    <property type="entry name" value="FeeA_FeeB_like"/>
    <property type="match status" value="1"/>
</dbReference>
<dbReference type="EMBL" id="JABXIY010000049">
    <property type="protein sequence ID" value="NVK98663.1"/>
    <property type="molecule type" value="Genomic_DNA"/>
</dbReference>
<reference evidence="2 3" key="1">
    <citation type="journal article" date="2020" name="Proc. Natl. Acad. Sci. U.S.A.">
        <title>Ecological drivers of bacterial community assembly in synthetic phycospheres.</title>
        <authorList>
            <person name="Fu H."/>
            <person name="Uchimiya M."/>
            <person name="Gore J."/>
            <person name="Moran M.A."/>
        </authorList>
    </citation>
    <scope>NUCLEOTIDE SEQUENCE [LARGE SCALE GENOMIC DNA]</scope>
    <source>
        <strain evidence="2">HF-Din03</strain>
    </source>
</reference>
<gene>
    <name evidence="2" type="ORF">HW564_17185</name>
</gene>
<dbReference type="SUPFAM" id="SSF52266">
    <property type="entry name" value="SGNH hydrolase"/>
    <property type="match status" value="1"/>
</dbReference>
<evidence type="ECO:0000313" key="2">
    <source>
        <dbReference type="EMBL" id="NVK98663.1"/>
    </source>
</evidence>
<evidence type="ECO:0000259" key="1">
    <source>
        <dbReference type="Pfam" id="PF13472"/>
    </source>
</evidence>
<evidence type="ECO:0000313" key="3">
    <source>
        <dbReference type="Proteomes" id="UP000565723"/>
    </source>
</evidence>
<dbReference type="InterPro" id="IPR013830">
    <property type="entry name" value="SGNH_hydro"/>
</dbReference>
<proteinExistence type="predicted"/>
<accession>A0A850LL63</accession>
<dbReference type="InterPro" id="IPR036514">
    <property type="entry name" value="SGNH_hydro_sf"/>
</dbReference>
<protein>
    <submittedName>
        <fullName evidence="2">SGNH/GDSL hydrolase family protein</fullName>
    </submittedName>
</protein>
<feature type="domain" description="SGNH hydrolase-type esterase" evidence="1">
    <location>
        <begin position="53"/>
        <end position="220"/>
    </location>
</feature>